<evidence type="ECO:0000313" key="2">
    <source>
        <dbReference type="Proteomes" id="UP001060215"/>
    </source>
</evidence>
<keyword evidence="2" id="KW-1185">Reference proteome</keyword>
<reference evidence="1 2" key="1">
    <citation type="journal article" date="2022" name="Plant J.">
        <title>Chromosome-level genome of Camellia lanceoleosa provides a valuable resource for understanding genome evolution and self-incompatibility.</title>
        <authorList>
            <person name="Gong W."/>
            <person name="Xiao S."/>
            <person name="Wang L."/>
            <person name="Liao Z."/>
            <person name="Chang Y."/>
            <person name="Mo W."/>
            <person name="Hu G."/>
            <person name="Li W."/>
            <person name="Zhao G."/>
            <person name="Zhu H."/>
            <person name="Hu X."/>
            <person name="Ji K."/>
            <person name="Xiang X."/>
            <person name="Song Q."/>
            <person name="Yuan D."/>
            <person name="Jin S."/>
            <person name="Zhang L."/>
        </authorList>
    </citation>
    <scope>NUCLEOTIDE SEQUENCE [LARGE SCALE GENOMIC DNA]</scope>
    <source>
        <strain evidence="1">SQ_2022a</strain>
    </source>
</reference>
<name>A0ACC0H2P3_9ERIC</name>
<sequence>MGQRNMMCTSQMIDLDPDQLAQSHLRPEPRVLYGSVANFPQSNVHTILPAAGNTDNFDIHHLPDNHENALFYGMTHYNGFQHNHPARYLDLGVATASNYYNPYMTPLGSRVPLPINQGSHDQFPSSSNGGIVGVPTVDYGMNNHFMDGVGGSFKRKNADGIPGNFHYCNASPGSSSAIAPLNTRNIEPGMTPMDAASFSLPEYRGNDVPSIMEVGSHRSARNRPGAVGPDSVLGHNPNHWTPANYPGQVFQTAGSPWLDQQFSSNSGDGGGTLTWSQAPPISYLHGSNVNRECTEAGNMGVPGYQETTSNRSSTPFLHLPPIHQGHPNLHHLPQPMQGMRGQNINFLSQVATPSHRLPTNSTSHTGMNPFQDGVEVGPRYVGPVPPTGLRIYRPHRRAIIHDETVSRRNLPHLRVLPTDEIAMLEIPGYYEVGNSIDHHREMRLDVDHMSYEELLALGERIGNVATGLSEKTISSHLKTRMYISSTTLNLEEAASLDQETDFCVICQTDYKNKEKIGTLDCGHEYHVDCVKRWLHIKNTCPICKSAALTT</sequence>
<organism evidence="1 2">
    <name type="scientific">Camellia lanceoleosa</name>
    <dbReference type="NCBI Taxonomy" id="1840588"/>
    <lineage>
        <taxon>Eukaryota</taxon>
        <taxon>Viridiplantae</taxon>
        <taxon>Streptophyta</taxon>
        <taxon>Embryophyta</taxon>
        <taxon>Tracheophyta</taxon>
        <taxon>Spermatophyta</taxon>
        <taxon>Magnoliopsida</taxon>
        <taxon>eudicotyledons</taxon>
        <taxon>Gunneridae</taxon>
        <taxon>Pentapetalae</taxon>
        <taxon>asterids</taxon>
        <taxon>Ericales</taxon>
        <taxon>Theaceae</taxon>
        <taxon>Camellia</taxon>
    </lineage>
</organism>
<gene>
    <name evidence="1" type="ORF">LOK49_LG07G03105</name>
</gene>
<protein>
    <submittedName>
        <fullName evidence="1">E3 ubiquitin-protein ligase ZFP1</fullName>
    </submittedName>
</protein>
<accession>A0ACC0H2P3</accession>
<dbReference type="EMBL" id="CM045764">
    <property type="protein sequence ID" value="KAI8006101.1"/>
    <property type="molecule type" value="Genomic_DNA"/>
</dbReference>
<evidence type="ECO:0000313" key="1">
    <source>
        <dbReference type="EMBL" id="KAI8006101.1"/>
    </source>
</evidence>
<dbReference type="Proteomes" id="UP001060215">
    <property type="component" value="Chromosome 7"/>
</dbReference>
<comment type="caution">
    <text evidence="1">The sequence shown here is derived from an EMBL/GenBank/DDBJ whole genome shotgun (WGS) entry which is preliminary data.</text>
</comment>
<proteinExistence type="predicted"/>